<sequence>MSFRPVSWSPVVHVSRLFSIGSVGTPPPAVRATFVCGRVRSLAALLLSFVCSCSA</sequence>
<name>A0A0E9SNQ9_ANGAN</name>
<accession>A0A0E9SNQ9</accession>
<reference evidence="1" key="2">
    <citation type="journal article" date="2015" name="Fish Shellfish Immunol.">
        <title>Early steps in the European eel (Anguilla anguilla)-Vibrio vulnificus interaction in the gills: Role of the RtxA13 toxin.</title>
        <authorList>
            <person name="Callol A."/>
            <person name="Pajuelo D."/>
            <person name="Ebbesson L."/>
            <person name="Teles M."/>
            <person name="MacKenzie S."/>
            <person name="Amaro C."/>
        </authorList>
    </citation>
    <scope>NUCLEOTIDE SEQUENCE</scope>
</reference>
<dbReference type="AlphaFoldDB" id="A0A0E9SNQ9"/>
<organism evidence="1">
    <name type="scientific">Anguilla anguilla</name>
    <name type="common">European freshwater eel</name>
    <name type="synonym">Muraena anguilla</name>
    <dbReference type="NCBI Taxonomy" id="7936"/>
    <lineage>
        <taxon>Eukaryota</taxon>
        <taxon>Metazoa</taxon>
        <taxon>Chordata</taxon>
        <taxon>Craniata</taxon>
        <taxon>Vertebrata</taxon>
        <taxon>Euteleostomi</taxon>
        <taxon>Actinopterygii</taxon>
        <taxon>Neopterygii</taxon>
        <taxon>Teleostei</taxon>
        <taxon>Anguilliformes</taxon>
        <taxon>Anguillidae</taxon>
        <taxon>Anguilla</taxon>
    </lineage>
</organism>
<dbReference type="EMBL" id="GBXM01065631">
    <property type="protein sequence ID" value="JAH42946.1"/>
    <property type="molecule type" value="Transcribed_RNA"/>
</dbReference>
<evidence type="ECO:0000313" key="1">
    <source>
        <dbReference type="EMBL" id="JAH42946.1"/>
    </source>
</evidence>
<protein>
    <submittedName>
        <fullName evidence="1">Uncharacterized protein</fullName>
    </submittedName>
</protein>
<proteinExistence type="predicted"/>
<reference evidence="1" key="1">
    <citation type="submission" date="2014-11" db="EMBL/GenBank/DDBJ databases">
        <authorList>
            <person name="Amaro Gonzalez C."/>
        </authorList>
    </citation>
    <scope>NUCLEOTIDE SEQUENCE</scope>
</reference>